<dbReference type="AlphaFoldDB" id="A0A5B7FA91"/>
<feature type="region of interest" description="Disordered" evidence="1">
    <location>
        <begin position="1"/>
        <end position="46"/>
    </location>
</feature>
<evidence type="ECO:0000313" key="2">
    <source>
        <dbReference type="EMBL" id="MPC42495.1"/>
    </source>
</evidence>
<dbReference type="Proteomes" id="UP000324222">
    <property type="component" value="Unassembled WGS sequence"/>
</dbReference>
<dbReference type="EMBL" id="VSRR010005459">
    <property type="protein sequence ID" value="MPC42495.1"/>
    <property type="molecule type" value="Genomic_DNA"/>
</dbReference>
<proteinExistence type="predicted"/>
<gene>
    <name evidence="2" type="ORF">E2C01_036117</name>
</gene>
<evidence type="ECO:0000313" key="3">
    <source>
        <dbReference type="Proteomes" id="UP000324222"/>
    </source>
</evidence>
<evidence type="ECO:0000256" key="1">
    <source>
        <dbReference type="SAM" id="MobiDB-lite"/>
    </source>
</evidence>
<reference evidence="2 3" key="1">
    <citation type="submission" date="2019-05" db="EMBL/GenBank/DDBJ databases">
        <title>Another draft genome of Portunus trituberculatus and its Hox gene families provides insights of decapod evolution.</title>
        <authorList>
            <person name="Jeong J.-H."/>
            <person name="Song I."/>
            <person name="Kim S."/>
            <person name="Choi T."/>
            <person name="Kim D."/>
            <person name="Ryu S."/>
            <person name="Kim W."/>
        </authorList>
    </citation>
    <scope>NUCLEOTIDE SEQUENCE [LARGE SCALE GENOMIC DNA]</scope>
    <source>
        <tissue evidence="2">Muscle</tissue>
    </source>
</reference>
<feature type="region of interest" description="Disordered" evidence="1">
    <location>
        <begin position="60"/>
        <end position="95"/>
    </location>
</feature>
<organism evidence="2 3">
    <name type="scientific">Portunus trituberculatus</name>
    <name type="common">Swimming crab</name>
    <name type="synonym">Neptunus trituberculatus</name>
    <dbReference type="NCBI Taxonomy" id="210409"/>
    <lineage>
        <taxon>Eukaryota</taxon>
        <taxon>Metazoa</taxon>
        <taxon>Ecdysozoa</taxon>
        <taxon>Arthropoda</taxon>
        <taxon>Crustacea</taxon>
        <taxon>Multicrustacea</taxon>
        <taxon>Malacostraca</taxon>
        <taxon>Eumalacostraca</taxon>
        <taxon>Eucarida</taxon>
        <taxon>Decapoda</taxon>
        <taxon>Pleocyemata</taxon>
        <taxon>Brachyura</taxon>
        <taxon>Eubrachyura</taxon>
        <taxon>Portunoidea</taxon>
        <taxon>Portunidae</taxon>
        <taxon>Portuninae</taxon>
        <taxon>Portunus</taxon>
    </lineage>
</organism>
<feature type="compositionally biased region" description="Acidic residues" evidence="1">
    <location>
        <begin position="86"/>
        <end position="95"/>
    </location>
</feature>
<name>A0A5B7FA91_PORTR</name>
<sequence>MEACGRLEGVSGDTQEVLVDKGTVSPSADRNTSKEPLHGSSVADNLEEEYSAGICTVGIGKSRRKRRRSSRWEEEGKRLGIGICGNEEEPDGERR</sequence>
<keyword evidence="3" id="KW-1185">Reference proteome</keyword>
<protein>
    <submittedName>
        <fullName evidence="2">Uncharacterized protein</fullName>
    </submittedName>
</protein>
<accession>A0A5B7FA91</accession>
<comment type="caution">
    <text evidence="2">The sequence shown here is derived from an EMBL/GenBank/DDBJ whole genome shotgun (WGS) entry which is preliminary data.</text>
</comment>